<dbReference type="PANTHER" id="PTHR45949:SF2">
    <property type="entry name" value="SORTING NEXIN-4"/>
    <property type="match status" value="1"/>
</dbReference>
<dbReference type="EMBL" id="JBFDAA010000003">
    <property type="protein sequence ID" value="KAL1138402.1"/>
    <property type="molecule type" value="Genomic_DNA"/>
</dbReference>
<dbReference type="GO" id="GO:0005737">
    <property type="term" value="C:cytoplasm"/>
    <property type="evidence" value="ECO:0007669"/>
    <property type="project" value="UniProtKB-SubCell"/>
</dbReference>
<dbReference type="InterPro" id="IPR036871">
    <property type="entry name" value="PX_dom_sf"/>
</dbReference>
<comment type="caution">
    <text evidence="9">The sequence shown here is derived from an EMBL/GenBank/DDBJ whole genome shotgun (WGS) entry which is preliminary data.</text>
</comment>
<organism evidence="9 10">
    <name type="scientific">Ranatra chinensis</name>
    <dbReference type="NCBI Taxonomy" id="642074"/>
    <lineage>
        <taxon>Eukaryota</taxon>
        <taxon>Metazoa</taxon>
        <taxon>Ecdysozoa</taxon>
        <taxon>Arthropoda</taxon>
        <taxon>Hexapoda</taxon>
        <taxon>Insecta</taxon>
        <taxon>Pterygota</taxon>
        <taxon>Neoptera</taxon>
        <taxon>Paraneoptera</taxon>
        <taxon>Hemiptera</taxon>
        <taxon>Heteroptera</taxon>
        <taxon>Panheteroptera</taxon>
        <taxon>Nepomorpha</taxon>
        <taxon>Nepidae</taxon>
        <taxon>Ranatrinae</taxon>
        <taxon>Ranatra</taxon>
    </lineage>
</organism>
<keyword evidence="4" id="KW-0813">Transport</keyword>
<evidence type="ECO:0000313" key="10">
    <source>
        <dbReference type="Proteomes" id="UP001558652"/>
    </source>
</evidence>
<dbReference type="SUPFAM" id="SSF64268">
    <property type="entry name" value="PX domain"/>
    <property type="match status" value="1"/>
</dbReference>
<feature type="domain" description="PX" evidence="8">
    <location>
        <begin position="1"/>
        <end position="105"/>
    </location>
</feature>
<dbReference type="Gene3D" id="3.30.1520.10">
    <property type="entry name" value="Phox-like domain"/>
    <property type="match status" value="1"/>
</dbReference>
<dbReference type="Pfam" id="PF00787">
    <property type="entry name" value="PX"/>
    <property type="match status" value="1"/>
</dbReference>
<comment type="subcellular location">
    <subcellularLocation>
        <location evidence="2">Cytoplasm</location>
    </subcellularLocation>
    <subcellularLocation>
        <location evidence="1">Endomembrane system</location>
        <topology evidence="1">Peripheral membrane protein</topology>
    </subcellularLocation>
</comment>
<dbReference type="SMART" id="SM00312">
    <property type="entry name" value="PX"/>
    <property type="match status" value="1"/>
</dbReference>
<accession>A0ABD0Z1R6</accession>
<evidence type="ECO:0000256" key="2">
    <source>
        <dbReference type="ARBA" id="ARBA00004496"/>
    </source>
</evidence>
<dbReference type="GO" id="GO:0008289">
    <property type="term" value="F:lipid binding"/>
    <property type="evidence" value="ECO:0007669"/>
    <property type="project" value="UniProtKB-KW"/>
</dbReference>
<evidence type="ECO:0000313" key="9">
    <source>
        <dbReference type="EMBL" id="KAL1138402.1"/>
    </source>
</evidence>
<dbReference type="PROSITE" id="PS50195">
    <property type="entry name" value="PX"/>
    <property type="match status" value="1"/>
</dbReference>
<protein>
    <recommendedName>
        <fullName evidence="8">PX domain-containing protein</fullName>
    </recommendedName>
</protein>
<dbReference type="InterPro" id="IPR015404">
    <property type="entry name" value="Vps5_C"/>
</dbReference>
<keyword evidence="10" id="KW-1185">Reference proteome</keyword>
<evidence type="ECO:0000256" key="1">
    <source>
        <dbReference type="ARBA" id="ARBA00004184"/>
    </source>
</evidence>
<evidence type="ECO:0000256" key="5">
    <source>
        <dbReference type="ARBA" id="ARBA00022490"/>
    </source>
</evidence>
<sequence length="378" mass="43626">METYISFRVTTRVKQETSDDTEYIVRRRYNDFIWLRNKLIEAFPTLLVPALPGKHSVIGQLDRYSKQFIMCRMALLHSYLQRLAAHPVFSSSSAFKIFLTAKPAEFSLHSKGGSGIIDKLTGSLQNLAGYLPKSGPVHSEFDNVRQYVNCLSQKLSNIHSIAIRVNKERVDLVYDLEDAKKALRVWSNHEPKLSVIINAIQEAVTCEISLQNTHFIQNCSKQLQQPLEEYVIYVDAVKEALARRDSIQIAFETAIEENNRKKSEKDELLLLENSPNGIGFKLWKSSSHDKMKRLQLEISNLDKLVEDNHDKMEIANEGMRADLDRWNTEKRTEIKVILNKLSDRHIDYYQQVSDLSFKIKTSLLIQAIHKVNSIFFRV</sequence>
<evidence type="ECO:0000259" key="8">
    <source>
        <dbReference type="PROSITE" id="PS50195"/>
    </source>
</evidence>
<keyword evidence="6" id="KW-0446">Lipid-binding</keyword>
<dbReference type="InterPro" id="IPR001683">
    <property type="entry name" value="PX_dom"/>
</dbReference>
<reference evidence="9 10" key="1">
    <citation type="submission" date="2024-07" db="EMBL/GenBank/DDBJ databases">
        <title>Chromosome-level genome assembly of the water stick insect Ranatra chinensis (Heteroptera: Nepidae).</title>
        <authorList>
            <person name="Liu X."/>
        </authorList>
    </citation>
    <scope>NUCLEOTIDE SEQUENCE [LARGE SCALE GENOMIC DNA]</scope>
    <source>
        <strain evidence="9">Cailab_2021Rc</strain>
        <tissue evidence="9">Muscle</tissue>
    </source>
</reference>
<name>A0ABD0Z1R6_9HEMI</name>
<dbReference type="GO" id="GO:0012505">
    <property type="term" value="C:endomembrane system"/>
    <property type="evidence" value="ECO:0007669"/>
    <property type="project" value="UniProtKB-SubCell"/>
</dbReference>
<comment type="similarity">
    <text evidence="3">Belongs to the sorting nexin family.</text>
</comment>
<dbReference type="Gene3D" id="1.20.1270.60">
    <property type="entry name" value="Arfaptin homology (AH) domain/BAR domain"/>
    <property type="match status" value="1"/>
</dbReference>
<evidence type="ECO:0000256" key="3">
    <source>
        <dbReference type="ARBA" id="ARBA00010883"/>
    </source>
</evidence>
<evidence type="ECO:0000256" key="4">
    <source>
        <dbReference type="ARBA" id="ARBA00022448"/>
    </source>
</evidence>
<proteinExistence type="inferred from homology"/>
<gene>
    <name evidence="9" type="ORF">AAG570_008466</name>
</gene>
<keyword evidence="5" id="KW-0963">Cytoplasm</keyword>
<evidence type="ECO:0000256" key="6">
    <source>
        <dbReference type="ARBA" id="ARBA00023121"/>
    </source>
</evidence>
<dbReference type="SUPFAM" id="SSF103657">
    <property type="entry name" value="BAR/IMD domain-like"/>
    <property type="match status" value="1"/>
</dbReference>
<dbReference type="InterPro" id="IPR027267">
    <property type="entry name" value="AH/BAR_dom_sf"/>
</dbReference>
<evidence type="ECO:0000256" key="7">
    <source>
        <dbReference type="ARBA" id="ARBA00023136"/>
    </source>
</evidence>
<keyword evidence="7" id="KW-0472">Membrane</keyword>
<dbReference type="PANTHER" id="PTHR45949">
    <property type="entry name" value="SORTING NEXIN-4"/>
    <property type="match status" value="1"/>
</dbReference>
<dbReference type="Pfam" id="PF09325">
    <property type="entry name" value="Vps5"/>
    <property type="match status" value="1"/>
</dbReference>
<dbReference type="AlphaFoldDB" id="A0ABD0Z1R6"/>
<dbReference type="Proteomes" id="UP001558652">
    <property type="component" value="Unassembled WGS sequence"/>
</dbReference>